<dbReference type="GO" id="GO:0006397">
    <property type="term" value="P:mRNA processing"/>
    <property type="evidence" value="ECO:0007669"/>
    <property type="project" value="UniProtKB-KW"/>
</dbReference>
<dbReference type="GO" id="GO:0003723">
    <property type="term" value="F:RNA binding"/>
    <property type="evidence" value="ECO:0007669"/>
    <property type="project" value="InterPro"/>
</dbReference>
<dbReference type="Pfam" id="PF23030">
    <property type="entry name" value="SCAF11-like_C"/>
    <property type="match status" value="1"/>
</dbReference>
<feature type="region of interest" description="Disordered" evidence="3">
    <location>
        <begin position="1"/>
        <end position="214"/>
    </location>
</feature>
<protein>
    <submittedName>
        <fullName evidence="6">(wild Malaysian banana) hypothetical protein</fullName>
    </submittedName>
</protein>
<feature type="compositionally biased region" description="Pro residues" evidence="3">
    <location>
        <begin position="112"/>
        <end position="165"/>
    </location>
</feature>
<dbReference type="InterPro" id="IPR035967">
    <property type="entry name" value="SWAP/Surp_sf"/>
</dbReference>
<keyword evidence="2" id="KW-0862">Zinc</keyword>
<dbReference type="GO" id="GO:0008270">
    <property type="term" value="F:zinc ion binding"/>
    <property type="evidence" value="ECO:0007669"/>
    <property type="project" value="UniProtKB-KW"/>
</dbReference>
<dbReference type="Pfam" id="PF01805">
    <property type="entry name" value="Surp"/>
    <property type="match status" value="1"/>
</dbReference>
<feature type="compositionally biased region" description="Polar residues" evidence="3">
    <location>
        <begin position="518"/>
        <end position="531"/>
    </location>
</feature>
<sequence length="1602" mass="176527">MYGQGNYGQYPHGLPTQRPPSFQPAPPGLPPPVIHHTPPPHPQSQQTPPCPPPVPYQLGPPAPLAPQPRNIPPPAPGNMGQPYRHPIPPPYAPPRPFYPPPMLSHGGTHVPPSMPPPPRVYPPLPPPPSQDLYRTPPPPPPSTHHVPTPPPPSIQHVPAPPPPYPARFASITPAPFSSSASMTAENVEPPSLPPPPPPPPPSSPPPIPPSPPPVAFPFMDNAVVSNAITTQGDLQEHVAVDAKVSPAQTVDLEFVHGTFPTVEAFSAEKKISWTGESSRELPSPPPKPIEQVVRNIEVLCQFIAKIGPKFENMAREKEVGNPRFAFLYGGQPGSDAAIGYEYFQWMKKKCCLQMEQSKEPEKICASFKPSEEAFSESVYAHSEAAISSPASSDMDMEGETHETDMIFLPKVHIRSIYLLGLYFDPLTKSSTFLDDNDSFLTEDVSSIRLSPGVAECSEDADVPKSATQLYEDASLVNVQSAAANGKNIEVPKVFIKDDSPFRLIQGYASDDSGEEVSRNYNDTSQKDSSMTTVKKLELCLTPSCKNDPTVDTRSSNQADSKTSPSIPKGAHFGHLSLEKSASPNVVYCSTSTTEESLDDEIRNLEPSKDHGIIQSYDVDVDQVGKNHSEDAKQESSKPNLDEFGRLVREGVSDSDSDGMQCSEKCDRGRSSSRSWSPQERRHRWRNYSPGRRYNRNRSRSRSPRCKASKAYRHPNSSARQERVQPPECFSFVQGRCFRGASCRFFHPDIGRNRTMQKSYKDPRQDWRKLDVQGEVLYSESSHFSSKMYGKEFKNLQQENTVQSNSELAESGGKTTKDGVGEKKVALGCGIDNPISRVGEDDIKQEDSFLVFSNMKNQLKGMQQVENFPEAHNLGRGREAERLVESDDPKPAKSLTVQSSPAGESEGLIETVLEQHNQGEGISFKLFKLHSFMPLYILNLNMFNFLFPLDQSLANYSTESPISTPQKKLQMSTLSATDNNPQLQPPEVQGRAPSLIFADNMSAPLPKQQPSENLLPPGIVYHSQCSQTDMLYPNLRQTASEPHSQSIHTPNAMQSDFPVPPLSHEKKSPIRPSVTVEEYSQLHFHQNTVPPRNDVAQPSSEPHLLGGRTCPQPNDFTRPLYSAETSHQPPLLMVEHKSFPMVIQQDRPLAEDDCFPGLPKREGPQISDLYHREYRMPHQSFVHEDLRVPLPGHIAVSFSHGSNMPPQSLHLPRESLSSAQSLPGDLLRPSFLPRKEYPYVKEVPYSNHQTSFAQQYHTSSSFISTLGGPGTVDSSIPKFPPESDLPSQMSGISIPKTSISMHYNPFASTFEHGPAASKFGFGVPGRGNGTDYSIKYESSLSSSHGSVGGIGSRIMASPSNFRISEDQFLPKIGGFALETPKADLQKQFIKEPTAGALYDPLFDSIEPSSGTLKVVHVQKQGKPSIDDGPLSKFSSLSRPLDVARNSEQKDGVGNELKSEVDDFDEVTTDAEVGVVENESPQLIDGKDWSPDMPAEVGNSGAGEIEIDQVQSTGKSKKTKDSRSMKLFKVALAEFVKEVLKPSWRQGNMSKEAFKTIVKKTVDKVSGSVPSHQIPKTQAKINQYVESSQRKLTKLVMVCPYCLH</sequence>
<reference evidence="6" key="1">
    <citation type="submission" date="2021-03" db="EMBL/GenBank/DDBJ databases">
        <authorList>
            <consortium name="Genoscope - CEA"/>
            <person name="William W."/>
        </authorList>
    </citation>
    <scope>NUCLEOTIDE SEQUENCE</scope>
    <source>
        <strain evidence="6">Doubled-haploid Pahang</strain>
    </source>
</reference>
<evidence type="ECO:0000256" key="1">
    <source>
        <dbReference type="ARBA" id="ARBA00022664"/>
    </source>
</evidence>
<dbReference type="PROSITE" id="PS50128">
    <property type="entry name" value="SURP"/>
    <property type="match status" value="1"/>
</dbReference>
<evidence type="ECO:0000259" key="4">
    <source>
        <dbReference type="PROSITE" id="PS50103"/>
    </source>
</evidence>
<evidence type="ECO:0000256" key="2">
    <source>
        <dbReference type="PROSITE-ProRule" id="PRU00723"/>
    </source>
</evidence>
<feature type="compositionally biased region" description="Polar residues" evidence="3">
    <location>
        <begin position="545"/>
        <end position="565"/>
    </location>
</feature>
<feature type="region of interest" description="Disordered" evidence="3">
    <location>
        <begin position="1037"/>
        <end position="1070"/>
    </location>
</feature>
<feature type="compositionally biased region" description="Pro residues" evidence="3">
    <location>
        <begin position="17"/>
        <end position="76"/>
    </location>
</feature>
<feature type="compositionally biased region" description="Polar residues" evidence="3">
    <location>
        <begin position="1085"/>
        <end position="1099"/>
    </location>
</feature>
<feature type="region of interest" description="Disordered" evidence="3">
    <location>
        <begin position="649"/>
        <end position="724"/>
    </location>
</feature>
<dbReference type="Gene3D" id="3.30.1370.210">
    <property type="match status" value="1"/>
</dbReference>
<dbReference type="InterPro" id="IPR000571">
    <property type="entry name" value="Znf_CCCH"/>
</dbReference>
<keyword evidence="2" id="KW-0479">Metal-binding</keyword>
<name>A0A8D7B3U4_MUSAM</name>
<feature type="domain" description="C3H1-type" evidence="4">
    <location>
        <begin position="722"/>
        <end position="749"/>
    </location>
</feature>
<feature type="region of interest" description="Disordered" evidence="3">
    <location>
        <begin position="1085"/>
        <end position="1115"/>
    </location>
</feature>
<feature type="compositionally biased region" description="Polar residues" evidence="3">
    <location>
        <begin position="957"/>
        <end position="981"/>
    </location>
</feature>
<feature type="compositionally biased region" description="Polar residues" evidence="3">
    <location>
        <begin position="175"/>
        <end position="184"/>
    </location>
</feature>
<gene>
    <name evidence="6" type="ORF">GSMUA_304760.1</name>
</gene>
<dbReference type="PROSITE" id="PS50103">
    <property type="entry name" value="ZF_C3H1"/>
    <property type="match status" value="1"/>
</dbReference>
<feature type="non-terminal residue" evidence="6">
    <location>
        <position position="1602"/>
    </location>
</feature>
<dbReference type="PANTHER" id="PTHR36886">
    <property type="entry name" value="PROTEIN FRIGIDA-ESSENTIAL 1"/>
    <property type="match status" value="1"/>
</dbReference>
<feature type="region of interest" description="Disordered" evidence="3">
    <location>
        <begin position="1198"/>
        <end position="1223"/>
    </location>
</feature>
<evidence type="ECO:0000313" key="6">
    <source>
        <dbReference type="EMBL" id="CAG1860180.1"/>
    </source>
</evidence>
<dbReference type="Gene3D" id="1.10.10.790">
    <property type="entry name" value="Surp module"/>
    <property type="match status" value="1"/>
</dbReference>
<feature type="compositionally biased region" description="Pro residues" evidence="3">
    <location>
        <begin position="85"/>
        <end position="102"/>
    </location>
</feature>
<feature type="compositionally biased region" description="Basic residues" evidence="3">
    <location>
        <begin position="692"/>
        <end position="712"/>
    </location>
</feature>
<feature type="compositionally biased region" description="Pro residues" evidence="3">
    <location>
        <begin position="190"/>
        <end position="214"/>
    </location>
</feature>
<feature type="region of interest" description="Disordered" evidence="3">
    <location>
        <begin position="882"/>
        <end position="903"/>
    </location>
</feature>
<evidence type="ECO:0000256" key="3">
    <source>
        <dbReference type="SAM" id="MobiDB-lite"/>
    </source>
</evidence>
<accession>A0A8D7B3U4</accession>
<dbReference type="EMBL" id="HG996466">
    <property type="protein sequence ID" value="CAG1860180.1"/>
    <property type="molecule type" value="Genomic_DNA"/>
</dbReference>
<evidence type="ECO:0000259" key="5">
    <source>
        <dbReference type="PROSITE" id="PS50128"/>
    </source>
</evidence>
<feature type="region of interest" description="Disordered" evidence="3">
    <location>
        <begin position="545"/>
        <end position="572"/>
    </location>
</feature>
<dbReference type="SMART" id="SM00648">
    <property type="entry name" value="SWAP"/>
    <property type="match status" value="1"/>
</dbReference>
<dbReference type="InterPro" id="IPR057031">
    <property type="entry name" value="SFR19-like_C"/>
</dbReference>
<organism evidence="6">
    <name type="scientific">Musa acuminata subsp. malaccensis</name>
    <name type="common">Wild banana</name>
    <name type="synonym">Musa malaccensis</name>
    <dbReference type="NCBI Taxonomy" id="214687"/>
    <lineage>
        <taxon>Eukaryota</taxon>
        <taxon>Viridiplantae</taxon>
        <taxon>Streptophyta</taxon>
        <taxon>Embryophyta</taxon>
        <taxon>Tracheophyta</taxon>
        <taxon>Spermatophyta</taxon>
        <taxon>Magnoliopsida</taxon>
        <taxon>Liliopsida</taxon>
        <taxon>Zingiberales</taxon>
        <taxon>Musaceae</taxon>
        <taxon>Musa</taxon>
    </lineage>
</organism>
<dbReference type="PANTHER" id="PTHR36886:SF7">
    <property type="entry name" value="EXPRESSED PROTEIN"/>
    <property type="match status" value="1"/>
</dbReference>
<feature type="region of interest" description="Disordered" evidence="3">
    <location>
        <begin position="957"/>
        <end position="986"/>
    </location>
</feature>
<feature type="region of interest" description="Disordered" evidence="3">
    <location>
        <begin position="512"/>
        <end position="531"/>
    </location>
</feature>
<dbReference type="InterPro" id="IPR000061">
    <property type="entry name" value="Surp"/>
</dbReference>
<proteinExistence type="predicted"/>
<keyword evidence="1" id="KW-0507">mRNA processing</keyword>
<feature type="compositionally biased region" description="Polar residues" evidence="3">
    <location>
        <begin position="1037"/>
        <end position="1053"/>
    </location>
</feature>
<dbReference type="InterPro" id="IPR052650">
    <property type="entry name" value="Zinc_finger_CCCH"/>
</dbReference>
<feature type="zinc finger region" description="C3H1-type" evidence="2">
    <location>
        <begin position="722"/>
        <end position="749"/>
    </location>
</feature>
<dbReference type="SUPFAM" id="SSF109905">
    <property type="entry name" value="Surp module (SWAP domain)"/>
    <property type="match status" value="1"/>
</dbReference>
<keyword evidence="2" id="KW-0863">Zinc-finger</keyword>
<feature type="domain" description="SURP motif" evidence="5">
    <location>
        <begin position="295"/>
        <end position="340"/>
    </location>
</feature>